<evidence type="ECO:0000313" key="5">
    <source>
        <dbReference type="EMBL" id="GIY92408.1"/>
    </source>
</evidence>
<dbReference type="Gene3D" id="3.40.50.300">
    <property type="entry name" value="P-loop containing nucleotide triphosphate hydrolases"/>
    <property type="match status" value="1"/>
</dbReference>
<keyword evidence="6" id="KW-1185">Reference proteome</keyword>
<evidence type="ECO:0000256" key="4">
    <source>
        <dbReference type="SAM" id="Coils"/>
    </source>
</evidence>
<evidence type="ECO:0000313" key="6">
    <source>
        <dbReference type="Proteomes" id="UP001054945"/>
    </source>
</evidence>
<accession>A0AAV4XD90</accession>
<sequence length="737" mass="86191">MVKKKYVKRIEKILNLLQTLSRCSKDLNHVHEEVDNAKITYQHRKAKNEEEKAKLCEMERQIEALKIAEAIQKVNEEYTDVNNKISELHSVIENLKVEHSQLKYKKESCMAEKEKLSNEEKRKFEIVERRFPDTYKAILWLQANQSSFRTNVSLPGIISISVHNHNNRKFIENAISVRDLLLFVFEDQEDLQRFVKIVKEEKKLNVNVALVPKEKLSDFQSPPLTPEIRNVGVKCFMKDLFTAPDPVMRVLCKLYRVHRIPICDEKSEENIERVLNINSLFFTPLEKIMGKRSLYGNRNISVKKDSLTSKNILPNIKDNSEAVRAIEESIKETEKLCDELNSQLNLHLSNLRQFEKSREAIRNKKHQLNENERKNVNIKMKLVQLINMYEKKQRDVVDEKGERNIVTQKICVSNKRRKRILMESERLFKDFIQAKKKKAYLILMKKILESKLSSLKTKMSDIQASLNEKKKKAFDEKTAEYTNLKEEMIRIYAELGSCKTEVADISLEEVNSNITRIEILLEANDEDFNSVLSEYKKRETAIVNIEEEIEELKQKSESLKLTIQQIKRNWLPPLQAHVENINNKFSNYYKFLQCAGEISLDTTDDSDDFPNYGLQIKLKYRIDEDFMELSQTHHSGGECSVAAIIFILSLQELTEVPFRCIDEINQGMDALNERKMYQLVAEAAINGSCSQYFLLTPKLLMDLNYHKDIAVHIIYNSPYLQTKLDTEKHIKIQESNK</sequence>
<evidence type="ECO:0000256" key="1">
    <source>
        <dbReference type="ARBA" id="ARBA00010171"/>
    </source>
</evidence>
<organism evidence="5 6">
    <name type="scientific">Caerostris extrusa</name>
    <name type="common">Bark spider</name>
    <name type="synonym">Caerostris bankana</name>
    <dbReference type="NCBI Taxonomy" id="172846"/>
    <lineage>
        <taxon>Eukaryota</taxon>
        <taxon>Metazoa</taxon>
        <taxon>Ecdysozoa</taxon>
        <taxon>Arthropoda</taxon>
        <taxon>Chelicerata</taxon>
        <taxon>Arachnida</taxon>
        <taxon>Araneae</taxon>
        <taxon>Araneomorphae</taxon>
        <taxon>Entelegynae</taxon>
        <taxon>Araneoidea</taxon>
        <taxon>Araneidae</taxon>
        <taxon>Caerostris</taxon>
    </lineage>
</organism>
<dbReference type="GO" id="GO:0003697">
    <property type="term" value="F:single-stranded DNA binding"/>
    <property type="evidence" value="ECO:0007669"/>
    <property type="project" value="TreeGrafter"/>
</dbReference>
<dbReference type="EMBL" id="BPLR01017533">
    <property type="protein sequence ID" value="GIY92408.1"/>
    <property type="molecule type" value="Genomic_DNA"/>
</dbReference>
<comment type="similarity">
    <text evidence="1">Belongs to the SMC family. SMC5 subfamily.</text>
</comment>
<feature type="coiled-coil region" evidence="4">
    <location>
        <begin position="452"/>
        <end position="487"/>
    </location>
</feature>
<dbReference type="GO" id="GO:0000724">
    <property type="term" value="P:double-strand break repair via homologous recombination"/>
    <property type="evidence" value="ECO:0007669"/>
    <property type="project" value="TreeGrafter"/>
</dbReference>
<dbReference type="InterPro" id="IPR027417">
    <property type="entry name" value="P-loop_NTPase"/>
</dbReference>
<dbReference type="AlphaFoldDB" id="A0AAV4XD90"/>
<reference evidence="5 6" key="1">
    <citation type="submission" date="2021-06" db="EMBL/GenBank/DDBJ databases">
        <title>Caerostris extrusa draft genome.</title>
        <authorList>
            <person name="Kono N."/>
            <person name="Arakawa K."/>
        </authorList>
    </citation>
    <scope>NUCLEOTIDE SEQUENCE [LARGE SCALE GENOMIC DNA]</scope>
</reference>
<feature type="coiled-coil region" evidence="4">
    <location>
        <begin position="535"/>
        <end position="569"/>
    </location>
</feature>
<dbReference type="PANTHER" id="PTHR45916">
    <property type="entry name" value="STRUCTURAL MAINTENANCE OF CHROMOSOMES PROTEIN 5"/>
    <property type="match status" value="1"/>
</dbReference>
<keyword evidence="3 4" id="KW-0175">Coiled coil</keyword>
<name>A0AAV4XD90_CAEEX</name>
<dbReference type="GO" id="GO:0030915">
    <property type="term" value="C:Smc5-Smc6 complex"/>
    <property type="evidence" value="ECO:0007669"/>
    <property type="project" value="TreeGrafter"/>
</dbReference>
<dbReference type="PANTHER" id="PTHR45916:SF1">
    <property type="entry name" value="STRUCTURAL MAINTENANCE OF CHROMOSOMES PROTEIN 5"/>
    <property type="match status" value="1"/>
</dbReference>
<gene>
    <name evidence="5" type="ORF">CEXT_239412</name>
</gene>
<evidence type="ECO:0000256" key="2">
    <source>
        <dbReference type="ARBA" id="ARBA00018687"/>
    </source>
</evidence>
<dbReference type="SUPFAM" id="SSF52540">
    <property type="entry name" value="P-loop containing nucleoside triphosphate hydrolases"/>
    <property type="match status" value="1"/>
</dbReference>
<dbReference type="Proteomes" id="UP001054945">
    <property type="component" value="Unassembled WGS sequence"/>
</dbReference>
<proteinExistence type="inferred from homology"/>
<evidence type="ECO:0000256" key="3">
    <source>
        <dbReference type="ARBA" id="ARBA00023054"/>
    </source>
</evidence>
<comment type="caution">
    <text evidence="5">The sequence shown here is derived from an EMBL/GenBank/DDBJ whole genome shotgun (WGS) entry which is preliminary data.</text>
</comment>
<protein>
    <recommendedName>
        <fullName evidence="2">Structural maintenance of chromosomes protein 5</fullName>
    </recommendedName>
</protein>
<dbReference type="GO" id="GO:0005634">
    <property type="term" value="C:nucleus"/>
    <property type="evidence" value="ECO:0007669"/>
    <property type="project" value="TreeGrafter"/>
</dbReference>
<feature type="coiled-coil region" evidence="4">
    <location>
        <begin position="323"/>
        <end position="374"/>
    </location>
</feature>